<sequence length="361" mass="40166">MTPLAVLLALVIGGTVLAPFIYIVVAWDHELVYTYGALPAPSDFGTKEFVWRCWLSSMTRMGWRKAILRSPCPRITLQCPFALLSTDFAKLTTSLGFQTLALEKLPFIFPQAAVSSMLLQLLGNSNFPVSVRNLRVKALTITQLRPLDMRFRDKMQVEGDAKQPQDINCVMVLTEKRFLEKEVEFTVQTDLFDDQGTLWQSVTWLSVPYKQETLLVPLSSSGFQIDAALEGRATETSTSTTISCTSRNFAEFAEVAMTNLGSNRVDKTPLLWMLGQVTSILQREDRVPALPLMCNCSFDDELSAGVALNQPIRVESSTSGAEDKLQVVKFAVTSAKASVMHGLLRTVGWTFTQEQDGMEEQ</sequence>
<dbReference type="Proteomes" id="UP000019132">
    <property type="component" value="Unassembled WGS sequence"/>
</dbReference>
<dbReference type="OMA" id="WRCWLSP"/>
<reference evidence="2" key="1">
    <citation type="journal article" date="2010" name="Genome Biol.">
        <title>Genome sequence of the necrotrophic plant pathogen Pythium ultimum reveals original pathogenicity mechanisms and effector repertoire.</title>
        <authorList>
            <person name="Levesque C.A."/>
            <person name="Brouwer H."/>
            <person name="Cano L."/>
            <person name="Hamilton J.P."/>
            <person name="Holt C."/>
            <person name="Huitema E."/>
            <person name="Raffaele S."/>
            <person name="Robideau G.P."/>
            <person name="Thines M."/>
            <person name="Win J."/>
            <person name="Zerillo M.M."/>
            <person name="Beakes G.W."/>
            <person name="Boore J.L."/>
            <person name="Busam D."/>
            <person name="Dumas B."/>
            <person name="Ferriera S."/>
            <person name="Fuerstenberg S.I."/>
            <person name="Gachon C.M."/>
            <person name="Gaulin E."/>
            <person name="Govers F."/>
            <person name="Grenville-Briggs L."/>
            <person name="Horner N."/>
            <person name="Hostetler J."/>
            <person name="Jiang R.H."/>
            <person name="Johnson J."/>
            <person name="Krajaejun T."/>
            <person name="Lin H."/>
            <person name="Meijer H.J."/>
            <person name="Moore B."/>
            <person name="Morris P."/>
            <person name="Phuntmart V."/>
            <person name="Puiu D."/>
            <person name="Shetty J."/>
            <person name="Stajich J.E."/>
            <person name="Tripathy S."/>
            <person name="Wawra S."/>
            <person name="van West P."/>
            <person name="Whitty B.R."/>
            <person name="Coutinho P.M."/>
            <person name="Henrissat B."/>
            <person name="Martin F."/>
            <person name="Thomas P.D."/>
            <person name="Tyler B.M."/>
            <person name="De Vries R.P."/>
            <person name="Kamoun S."/>
            <person name="Yandell M."/>
            <person name="Tisserat N."/>
            <person name="Buell C.R."/>
        </authorList>
    </citation>
    <scope>NUCLEOTIDE SEQUENCE</scope>
    <source>
        <strain evidence="2">DAOM:BR144</strain>
    </source>
</reference>
<reference evidence="1" key="3">
    <citation type="submission" date="2015-02" db="UniProtKB">
        <authorList>
            <consortium name="EnsemblProtists"/>
        </authorList>
    </citation>
    <scope>IDENTIFICATION</scope>
    <source>
        <strain evidence="1">DAOM BR144</strain>
    </source>
</reference>
<reference evidence="2" key="2">
    <citation type="submission" date="2010-04" db="EMBL/GenBank/DDBJ databases">
        <authorList>
            <person name="Buell R."/>
            <person name="Hamilton J."/>
            <person name="Hostetler J."/>
        </authorList>
    </citation>
    <scope>NUCLEOTIDE SEQUENCE [LARGE SCALE GENOMIC DNA]</scope>
    <source>
        <strain evidence="2">DAOM:BR144</strain>
    </source>
</reference>
<proteinExistence type="predicted"/>
<accession>K3X4X2</accession>
<dbReference type="VEuPathDB" id="FungiDB:PYU1_G012245"/>
<dbReference type="HOGENOM" id="CLU_066776_0_0_1"/>
<evidence type="ECO:0000313" key="1">
    <source>
        <dbReference type="EnsemblProtists" id="PYU1_T012271"/>
    </source>
</evidence>
<dbReference type="AlphaFoldDB" id="K3X4X2"/>
<name>K3X4X2_GLOUD</name>
<keyword evidence="2" id="KW-1185">Reference proteome</keyword>
<evidence type="ECO:0000313" key="2">
    <source>
        <dbReference type="Proteomes" id="UP000019132"/>
    </source>
</evidence>
<dbReference type="InParanoid" id="K3X4X2"/>
<protein>
    <submittedName>
        <fullName evidence="1">Uncharacterized protein</fullName>
    </submittedName>
</protein>
<dbReference type="eggNOG" id="ENOG502QTC1">
    <property type="taxonomic scope" value="Eukaryota"/>
</dbReference>
<dbReference type="EnsemblProtists" id="PYU1_T012271">
    <property type="protein sequence ID" value="PYU1_T012271"/>
    <property type="gene ID" value="PYU1_G012245"/>
</dbReference>
<organism evidence="1 2">
    <name type="scientific">Globisporangium ultimum (strain ATCC 200006 / CBS 805.95 / DAOM BR144)</name>
    <name type="common">Pythium ultimum</name>
    <dbReference type="NCBI Taxonomy" id="431595"/>
    <lineage>
        <taxon>Eukaryota</taxon>
        <taxon>Sar</taxon>
        <taxon>Stramenopiles</taxon>
        <taxon>Oomycota</taxon>
        <taxon>Peronosporomycetes</taxon>
        <taxon>Pythiales</taxon>
        <taxon>Pythiaceae</taxon>
        <taxon>Globisporangium</taxon>
    </lineage>
</organism>
<dbReference type="EMBL" id="GL376601">
    <property type="status" value="NOT_ANNOTATED_CDS"/>
    <property type="molecule type" value="Genomic_DNA"/>
</dbReference>